<dbReference type="Gene3D" id="1.25.10.10">
    <property type="entry name" value="Leucine-rich Repeat Variant"/>
    <property type="match status" value="2"/>
</dbReference>
<dbReference type="InterPro" id="IPR057623">
    <property type="entry name" value="PUB12-19-like_N"/>
</dbReference>
<evidence type="ECO:0000256" key="5">
    <source>
        <dbReference type="ARBA" id="ARBA00022679"/>
    </source>
</evidence>
<feature type="transmembrane region" description="Helical" evidence="9">
    <location>
        <begin position="12"/>
        <end position="34"/>
    </location>
</feature>
<keyword evidence="9" id="KW-0812">Transmembrane</keyword>
<dbReference type="EC" id="2.3.2.27" evidence="4"/>
<dbReference type="Pfam" id="PF00514">
    <property type="entry name" value="Arm"/>
    <property type="match status" value="1"/>
</dbReference>
<dbReference type="InterPro" id="IPR013083">
    <property type="entry name" value="Znf_RING/FYVE/PHD"/>
</dbReference>
<keyword evidence="5" id="KW-0808">Transferase</keyword>
<keyword evidence="7" id="KW-0833">Ubl conjugation pathway</keyword>
<reference evidence="11 12" key="1">
    <citation type="journal article" date="2020" name="Mol. Plant">
        <title>The Chromosome-Based Rubber Tree Genome Provides New Insights into Spurge Genome Evolution and Rubber Biosynthesis.</title>
        <authorList>
            <person name="Liu J."/>
            <person name="Shi C."/>
            <person name="Shi C.C."/>
            <person name="Li W."/>
            <person name="Zhang Q.J."/>
            <person name="Zhang Y."/>
            <person name="Li K."/>
            <person name="Lu H.F."/>
            <person name="Shi C."/>
            <person name="Zhu S.T."/>
            <person name="Xiao Z.Y."/>
            <person name="Nan H."/>
            <person name="Yue Y."/>
            <person name="Zhu X.G."/>
            <person name="Wu Y."/>
            <person name="Hong X.N."/>
            <person name="Fan G.Y."/>
            <person name="Tong Y."/>
            <person name="Zhang D."/>
            <person name="Mao C.L."/>
            <person name="Liu Y.L."/>
            <person name="Hao S.J."/>
            <person name="Liu W.Q."/>
            <person name="Lv M.Q."/>
            <person name="Zhang H.B."/>
            <person name="Liu Y."/>
            <person name="Hu-Tang G.R."/>
            <person name="Wang J.P."/>
            <person name="Wang J.H."/>
            <person name="Sun Y.H."/>
            <person name="Ni S.B."/>
            <person name="Chen W.B."/>
            <person name="Zhang X.C."/>
            <person name="Jiao Y.N."/>
            <person name="Eichler E.E."/>
            <person name="Li G.H."/>
            <person name="Liu X."/>
            <person name="Gao L.Z."/>
        </authorList>
    </citation>
    <scope>NUCLEOTIDE SEQUENCE [LARGE SCALE GENOMIC DNA]</scope>
    <source>
        <strain evidence="12">cv. GT1</strain>
        <tissue evidence="11">Leaf</tissue>
    </source>
</reference>
<evidence type="ECO:0000256" key="3">
    <source>
        <dbReference type="ARBA" id="ARBA00004906"/>
    </source>
</evidence>
<dbReference type="InterPro" id="IPR036537">
    <property type="entry name" value="Adaptor_Cbl_N_dom_sf"/>
</dbReference>
<dbReference type="AlphaFoldDB" id="A0A6A6M934"/>
<comment type="pathway">
    <text evidence="3">Protein modification; protein ubiquitination.</text>
</comment>
<keyword evidence="12" id="KW-1185">Reference proteome</keyword>
<dbReference type="Gene3D" id="3.30.40.10">
    <property type="entry name" value="Zinc/RING finger domain, C3HC4 (zinc finger)"/>
    <property type="match status" value="1"/>
</dbReference>
<sequence length="530" mass="59459">MSQIMNIRVRFSLISARLSGLTLVNFQIAINFIFSKNRKIPNPLSDFEVSKNPEALVFWASDGSGREGGRERGGGSSLRDETEIVQDILNLIESVAQLGDCQRTYKKDCCGLVRGMKLLWPLLEEIRDCNEPISERCVSCLTNLKKAFLVAKKLLKVCNEGSKISLVVESKAFMMKFRTINEKLCQAVEGLPFDELGISDEMKEQIIGMEAADVLDNPVMPKSLEKCTSLVIPLEFLCPITLEIMTDPVIIASGQTYERESIEKWFNSNRTCTKTRQTLAHQLVITNYALKNLILQWCEENKFHLPKKANCPSSESSSDHSEDICSLVRGLSSSHLEMQRKAVKKIRMLSKENSENRILIASNVGILPLVQILSYPDSKIQEHSVTALLNLSIDETNKRLIAKGGGIPAIVEVLQHESREARENSAAALFSLSMLDENKMSVGLSNGIPPLVDLLQNRTVRDKRDAAAALSSLSLNHSNKARAALLHPYSSCWRTKTWVWLMRPSPYFYYLCHIPRARVRSGSYHSLKSL</sequence>
<keyword evidence="9" id="KW-0472">Membrane</keyword>
<evidence type="ECO:0000259" key="10">
    <source>
        <dbReference type="PROSITE" id="PS51698"/>
    </source>
</evidence>
<dbReference type="InterPro" id="IPR003613">
    <property type="entry name" value="Ubox_domain"/>
</dbReference>
<dbReference type="SUPFAM" id="SSF57850">
    <property type="entry name" value="RING/U-box"/>
    <property type="match status" value="1"/>
</dbReference>
<dbReference type="GO" id="GO:0016567">
    <property type="term" value="P:protein ubiquitination"/>
    <property type="evidence" value="ECO:0007669"/>
    <property type="project" value="UniProtKB-UniPathway"/>
</dbReference>
<evidence type="ECO:0000256" key="7">
    <source>
        <dbReference type="ARBA" id="ARBA00022786"/>
    </source>
</evidence>
<dbReference type="Gene3D" id="1.20.930.20">
    <property type="entry name" value="Adaptor protein Cbl, N-terminal domain"/>
    <property type="match status" value="1"/>
</dbReference>
<evidence type="ECO:0000256" key="2">
    <source>
        <dbReference type="ARBA" id="ARBA00003861"/>
    </source>
</evidence>
<dbReference type="PROSITE" id="PS50176">
    <property type="entry name" value="ARM_REPEAT"/>
    <property type="match status" value="3"/>
</dbReference>
<dbReference type="CDD" id="cd16664">
    <property type="entry name" value="RING-Ubox_PUB"/>
    <property type="match status" value="1"/>
</dbReference>
<dbReference type="InterPro" id="IPR000225">
    <property type="entry name" value="Armadillo"/>
</dbReference>
<dbReference type="SMART" id="SM00185">
    <property type="entry name" value="ARM"/>
    <property type="match status" value="4"/>
</dbReference>
<accession>A0A6A6M934</accession>
<dbReference type="PROSITE" id="PS51698">
    <property type="entry name" value="U_BOX"/>
    <property type="match status" value="1"/>
</dbReference>
<feature type="repeat" description="ARM" evidence="8">
    <location>
        <begin position="364"/>
        <end position="406"/>
    </location>
</feature>
<dbReference type="SMART" id="SM00504">
    <property type="entry name" value="Ubox"/>
    <property type="match status" value="1"/>
</dbReference>
<comment type="function">
    <text evidence="2">Functions as an E3 ubiquitin ligase.</text>
</comment>
<organism evidence="11 12">
    <name type="scientific">Hevea brasiliensis</name>
    <name type="common">Para rubber tree</name>
    <name type="synonym">Siphonia brasiliensis</name>
    <dbReference type="NCBI Taxonomy" id="3981"/>
    <lineage>
        <taxon>Eukaryota</taxon>
        <taxon>Viridiplantae</taxon>
        <taxon>Streptophyta</taxon>
        <taxon>Embryophyta</taxon>
        <taxon>Tracheophyta</taxon>
        <taxon>Spermatophyta</taxon>
        <taxon>Magnoliopsida</taxon>
        <taxon>eudicotyledons</taxon>
        <taxon>Gunneridae</taxon>
        <taxon>Pentapetalae</taxon>
        <taxon>rosids</taxon>
        <taxon>fabids</taxon>
        <taxon>Malpighiales</taxon>
        <taxon>Euphorbiaceae</taxon>
        <taxon>Crotonoideae</taxon>
        <taxon>Micrandreae</taxon>
        <taxon>Hevea</taxon>
    </lineage>
</organism>
<keyword evidence="9" id="KW-1133">Transmembrane helix</keyword>
<gene>
    <name evidence="11" type="ORF">GH714_007188</name>
</gene>
<evidence type="ECO:0000256" key="6">
    <source>
        <dbReference type="ARBA" id="ARBA00022737"/>
    </source>
</evidence>
<dbReference type="GO" id="GO:0007166">
    <property type="term" value="P:cell surface receptor signaling pathway"/>
    <property type="evidence" value="ECO:0007669"/>
    <property type="project" value="InterPro"/>
</dbReference>
<comment type="catalytic activity">
    <reaction evidence="1">
        <text>S-ubiquitinyl-[E2 ubiquitin-conjugating enzyme]-L-cysteine + [acceptor protein]-L-lysine = [E2 ubiquitin-conjugating enzyme]-L-cysteine + N(6)-ubiquitinyl-[acceptor protein]-L-lysine.</text>
        <dbReference type="EC" id="2.3.2.27"/>
    </reaction>
</comment>
<dbReference type="PANTHER" id="PTHR23315:SF349">
    <property type="entry name" value="U-BOX DOMAIN-CONTAINING PROTEIN 15"/>
    <property type="match status" value="1"/>
</dbReference>
<dbReference type="SUPFAM" id="SSF48371">
    <property type="entry name" value="ARM repeat"/>
    <property type="match status" value="1"/>
</dbReference>
<evidence type="ECO:0000313" key="11">
    <source>
        <dbReference type="EMBL" id="KAF2310200.1"/>
    </source>
</evidence>
<dbReference type="UniPathway" id="UPA00143"/>
<feature type="domain" description="U-box" evidence="10">
    <location>
        <begin position="231"/>
        <end position="304"/>
    </location>
</feature>
<dbReference type="GO" id="GO:0061630">
    <property type="term" value="F:ubiquitin protein ligase activity"/>
    <property type="evidence" value="ECO:0007669"/>
    <property type="project" value="UniProtKB-EC"/>
</dbReference>
<dbReference type="FunFam" id="1.20.930.20:FF:000002">
    <property type="entry name" value="RING-type E3 ubiquitin transferase"/>
    <property type="match status" value="1"/>
</dbReference>
<comment type="caution">
    <text evidence="11">The sequence shown here is derived from an EMBL/GenBank/DDBJ whole genome shotgun (WGS) entry which is preliminary data.</text>
</comment>
<feature type="repeat" description="ARM" evidence="8">
    <location>
        <begin position="446"/>
        <end position="480"/>
    </location>
</feature>
<dbReference type="InterPro" id="IPR011989">
    <property type="entry name" value="ARM-like"/>
</dbReference>
<dbReference type="InterPro" id="IPR016024">
    <property type="entry name" value="ARM-type_fold"/>
</dbReference>
<dbReference type="Pfam" id="PF25368">
    <property type="entry name" value="PUB10_N"/>
    <property type="match status" value="1"/>
</dbReference>
<proteinExistence type="predicted"/>
<evidence type="ECO:0000256" key="9">
    <source>
        <dbReference type="SAM" id="Phobius"/>
    </source>
</evidence>
<evidence type="ECO:0000256" key="8">
    <source>
        <dbReference type="PROSITE-ProRule" id="PRU00259"/>
    </source>
</evidence>
<dbReference type="InterPro" id="IPR045210">
    <property type="entry name" value="RING-Ubox_PUB"/>
</dbReference>
<evidence type="ECO:0000256" key="1">
    <source>
        <dbReference type="ARBA" id="ARBA00000900"/>
    </source>
</evidence>
<name>A0A6A6M934_HEVBR</name>
<evidence type="ECO:0000313" key="12">
    <source>
        <dbReference type="Proteomes" id="UP000467840"/>
    </source>
</evidence>
<dbReference type="PANTHER" id="PTHR23315">
    <property type="entry name" value="U BOX DOMAIN-CONTAINING"/>
    <property type="match status" value="1"/>
</dbReference>
<protein>
    <recommendedName>
        <fullName evidence="4">RING-type E3 ubiquitin transferase</fullName>
        <ecNumber evidence="4">2.3.2.27</ecNumber>
    </recommendedName>
</protein>
<dbReference type="Proteomes" id="UP000467840">
    <property type="component" value="Chromosome 14"/>
</dbReference>
<evidence type="ECO:0000256" key="4">
    <source>
        <dbReference type="ARBA" id="ARBA00012483"/>
    </source>
</evidence>
<feature type="repeat" description="ARM" evidence="8">
    <location>
        <begin position="405"/>
        <end position="447"/>
    </location>
</feature>
<keyword evidence="6" id="KW-0677">Repeat</keyword>
<dbReference type="EMBL" id="JAAGAX010000006">
    <property type="protein sequence ID" value="KAF2310200.1"/>
    <property type="molecule type" value="Genomic_DNA"/>
</dbReference>
<dbReference type="Pfam" id="PF04564">
    <property type="entry name" value="U-box"/>
    <property type="match status" value="1"/>
</dbReference>